<dbReference type="Proteomes" id="UP001479436">
    <property type="component" value="Unassembled WGS sequence"/>
</dbReference>
<dbReference type="PANTHER" id="PTHR15615">
    <property type="match status" value="1"/>
</dbReference>
<sequence length="259" mass="29282">MTSLDLGKYPVAKTVILVTRLLESIIKANDKIPSKNVTWFHSRAVPNITIQAYLHRIFKFAPFDNEALLGVLVYFDRITELSAKRDSKFIINSLNIHRLLIASLAVSTKFSSDVFYPNSQYAKIGGLPLAELNQLELEFLFLCGFDLLVKPEVLQRYGDKLVALTQLKSKIHADVSILHVAKRDISNVEEDETEEESKSKYNRRKTYHLTIEQPYTSTGRSRITIASLLTTSPILNSATEQWSDTTSRVNNPPITTPLV</sequence>
<protein>
    <submittedName>
        <fullName evidence="2">Cyclin-like protein interacting with PHO85</fullName>
    </submittedName>
</protein>
<proteinExistence type="predicted"/>
<name>A0ABR2VT51_9FUNG</name>
<evidence type="ECO:0000313" key="2">
    <source>
        <dbReference type="EMBL" id="KAK9700868.1"/>
    </source>
</evidence>
<dbReference type="Gene3D" id="1.10.472.10">
    <property type="entry name" value="Cyclin-like"/>
    <property type="match status" value="1"/>
</dbReference>
<dbReference type="InterPro" id="IPR013922">
    <property type="entry name" value="Cyclin_PHO80-like"/>
</dbReference>
<feature type="region of interest" description="Disordered" evidence="1">
    <location>
        <begin position="240"/>
        <end position="259"/>
    </location>
</feature>
<comment type="caution">
    <text evidence="2">The sequence shown here is derived from an EMBL/GenBank/DDBJ whole genome shotgun (WGS) entry which is preliminary data.</text>
</comment>
<keyword evidence="3" id="KW-1185">Reference proteome</keyword>
<reference evidence="2 3" key="1">
    <citation type="submission" date="2023-04" db="EMBL/GenBank/DDBJ databases">
        <title>Genome of Basidiobolus ranarum AG-B5.</title>
        <authorList>
            <person name="Stajich J.E."/>
            <person name="Carter-House D."/>
            <person name="Gryganskyi A."/>
        </authorList>
    </citation>
    <scope>NUCLEOTIDE SEQUENCE [LARGE SCALE GENOMIC DNA]</scope>
    <source>
        <strain evidence="2 3">AG-B5</strain>
    </source>
</reference>
<evidence type="ECO:0000256" key="1">
    <source>
        <dbReference type="SAM" id="MobiDB-lite"/>
    </source>
</evidence>
<dbReference type="InterPro" id="IPR036915">
    <property type="entry name" value="Cyclin-like_sf"/>
</dbReference>
<dbReference type="EMBL" id="JASJQH010007866">
    <property type="protein sequence ID" value="KAK9700868.1"/>
    <property type="molecule type" value="Genomic_DNA"/>
</dbReference>
<accession>A0ABR2VT51</accession>
<dbReference type="PANTHER" id="PTHR15615:SF94">
    <property type="entry name" value="PHO85 CYCLIN-6-RELATED"/>
    <property type="match status" value="1"/>
</dbReference>
<dbReference type="SUPFAM" id="SSF47954">
    <property type="entry name" value="Cyclin-like"/>
    <property type="match status" value="1"/>
</dbReference>
<dbReference type="Pfam" id="PF08613">
    <property type="entry name" value="Cyclin"/>
    <property type="match status" value="1"/>
</dbReference>
<organism evidence="2 3">
    <name type="scientific">Basidiobolus ranarum</name>
    <dbReference type="NCBI Taxonomy" id="34480"/>
    <lineage>
        <taxon>Eukaryota</taxon>
        <taxon>Fungi</taxon>
        <taxon>Fungi incertae sedis</taxon>
        <taxon>Zoopagomycota</taxon>
        <taxon>Entomophthoromycotina</taxon>
        <taxon>Basidiobolomycetes</taxon>
        <taxon>Basidiobolales</taxon>
        <taxon>Basidiobolaceae</taxon>
        <taxon>Basidiobolus</taxon>
    </lineage>
</organism>
<gene>
    <name evidence="2" type="primary">PCL7_8</name>
    <name evidence="2" type="ORF">K7432_011994</name>
</gene>
<evidence type="ECO:0000313" key="3">
    <source>
        <dbReference type="Proteomes" id="UP001479436"/>
    </source>
</evidence>
<dbReference type="CDD" id="cd20558">
    <property type="entry name" value="CYCLIN_ScPCL7-like"/>
    <property type="match status" value="1"/>
</dbReference>